<evidence type="ECO:0000256" key="1">
    <source>
        <dbReference type="ARBA" id="ARBA00006524"/>
    </source>
</evidence>
<dbReference type="GO" id="GO:0006364">
    <property type="term" value="P:rRNA processing"/>
    <property type="evidence" value="ECO:0007669"/>
    <property type="project" value="UniProtKB-KW"/>
</dbReference>
<dbReference type="InterPro" id="IPR019398">
    <property type="entry name" value="Pre-rRNA_process_TSR2"/>
</dbReference>
<dbReference type="Pfam" id="PF10273">
    <property type="entry name" value="WGG"/>
    <property type="match status" value="1"/>
</dbReference>
<feature type="region of interest" description="Disordered" evidence="3">
    <location>
        <begin position="1"/>
        <end position="22"/>
    </location>
</feature>
<feature type="region of interest" description="Disordered" evidence="3">
    <location>
        <begin position="182"/>
        <end position="206"/>
    </location>
</feature>
<name>A0A0F4GQJ8_9PEZI</name>
<dbReference type="AlphaFoldDB" id="A0A0F4GQJ8"/>
<dbReference type="EMBL" id="LAFY01000355">
    <property type="protein sequence ID" value="KJX99337.1"/>
    <property type="molecule type" value="Genomic_DNA"/>
</dbReference>
<reference evidence="4 5" key="1">
    <citation type="submission" date="2015-03" db="EMBL/GenBank/DDBJ databases">
        <title>RNA-seq based gene annotation and comparative genomics of four Zymoseptoria species reveal species-specific pathogenicity related genes and transposable element activity.</title>
        <authorList>
            <person name="Grandaubert J."/>
            <person name="Bhattacharyya A."/>
            <person name="Stukenbrock E.H."/>
        </authorList>
    </citation>
    <scope>NUCLEOTIDE SEQUENCE [LARGE SCALE GENOMIC DNA]</scope>
    <source>
        <strain evidence="4 5">Zb18110</strain>
    </source>
</reference>
<dbReference type="STRING" id="1047168.A0A0F4GQJ8"/>
<evidence type="ECO:0000256" key="2">
    <source>
        <dbReference type="ARBA" id="ARBA00022552"/>
    </source>
</evidence>
<protein>
    <submittedName>
        <fullName evidence="4">Pre-rrna-processing protein tsr2</fullName>
    </submittedName>
</protein>
<comment type="caution">
    <text evidence="4">The sequence shown here is derived from an EMBL/GenBank/DDBJ whole genome shotgun (WGS) entry which is preliminary data.</text>
</comment>
<dbReference type="PANTHER" id="PTHR21250">
    <property type="entry name" value="PRE-RRNA-PROCESSING PROTEIN TSR2 HOMOLOG"/>
    <property type="match status" value="1"/>
</dbReference>
<keyword evidence="5" id="KW-1185">Reference proteome</keyword>
<keyword evidence="2" id="KW-0698">rRNA processing</keyword>
<dbReference type="Proteomes" id="UP000033647">
    <property type="component" value="Unassembled WGS sequence"/>
</dbReference>
<gene>
    <name evidence="4" type="ORF">TI39_contig363g00008</name>
</gene>
<proteinExistence type="inferred from homology"/>
<evidence type="ECO:0000313" key="4">
    <source>
        <dbReference type="EMBL" id="KJX99337.1"/>
    </source>
</evidence>
<dbReference type="OrthoDB" id="263560at2759"/>
<evidence type="ECO:0000256" key="3">
    <source>
        <dbReference type="SAM" id="MobiDB-lite"/>
    </source>
</evidence>
<organism evidence="4 5">
    <name type="scientific">Zymoseptoria brevis</name>
    <dbReference type="NCBI Taxonomy" id="1047168"/>
    <lineage>
        <taxon>Eukaryota</taxon>
        <taxon>Fungi</taxon>
        <taxon>Dikarya</taxon>
        <taxon>Ascomycota</taxon>
        <taxon>Pezizomycotina</taxon>
        <taxon>Dothideomycetes</taxon>
        <taxon>Dothideomycetidae</taxon>
        <taxon>Mycosphaerellales</taxon>
        <taxon>Mycosphaerellaceae</taxon>
        <taxon>Zymoseptoria</taxon>
    </lineage>
</organism>
<comment type="similarity">
    <text evidence="1">Belongs to the TSR2 family.</text>
</comment>
<sequence length="206" mass="22659">MSTITAPTGPTPNPTNGPSPEQLETAFDHSIWYLLSLWHPLHVAVTNLWGGPSSPDKRDWFAGAISDLLTTSAPDAEELECVLLQIMQDEFDCNVEDESEVQVARDILAVKKRLVEERTLDAAREVEMRYRGRGQMKGSVALVEVNQEVEDDGTEWNGFEGEDGDEDEEMGGVPLLVPAAAPKEKAVPEVDDDGFTKVPIKKRGGR</sequence>
<accession>A0A0F4GQJ8</accession>
<evidence type="ECO:0000313" key="5">
    <source>
        <dbReference type="Proteomes" id="UP000033647"/>
    </source>
</evidence>